<dbReference type="SUPFAM" id="SSF56601">
    <property type="entry name" value="beta-lactamase/transpeptidase-like"/>
    <property type="match status" value="1"/>
</dbReference>
<dbReference type="Pfam" id="PF00144">
    <property type="entry name" value="Beta-lactamase"/>
    <property type="match status" value="1"/>
</dbReference>
<keyword evidence="3" id="KW-1185">Reference proteome</keyword>
<reference evidence="2" key="1">
    <citation type="submission" date="2021-01" db="EMBL/GenBank/DDBJ databases">
        <title>Marivirga aurantiaca sp. nov., isolated from intertidal surface sediments.</title>
        <authorList>
            <person name="Zhang M."/>
        </authorList>
    </citation>
    <scope>NUCLEOTIDE SEQUENCE</scope>
    <source>
        <strain evidence="2">S37H4</strain>
    </source>
</reference>
<dbReference type="EMBL" id="JAEQBW010000004">
    <property type="protein sequence ID" value="MBK6265638.1"/>
    <property type="molecule type" value="Genomic_DNA"/>
</dbReference>
<evidence type="ECO:0000313" key="2">
    <source>
        <dbReference type="EMBL" id="MBK6265638.1"/>
    </source>
</evidence>
<feature type="domain" description="Beta-lactamase-related" evidence="1">
    <location>
        <begin position="43"/>
        <end position="348"/>
    </location>
</feature>
<protein>
    <submittedName>
        <fullName evidence="2">Beta-lactamase family protein</fullName>
    </submittedName>
</protein>
<organism evidence="2 3">
    <name type="scientific">Marivirga aurantiaca</name>
    <dbReference type="NCBI Taxonomy" id="2802615"/>
    <lineage>
        <taxon>Bacteria</taxon>
        <taxon>Pseudomonadati</taxon>
        <taxon>Bacteroidota</taxon>
        <taxon>Cytophagia</taxon>
        <taxon>Cytophagales</taxon>
        <taxon>Marivirgaceae</taxon>
        <taxon>Marivirga</taxon>
    </lineage>
</organism>
<accession>A0A934WYQ1</accession>
<gene>
    <name evidence="2" type="ORF">JKA74_11365</name>
</gene>
<dbReference type="InterPro" id="IPR001466">
    <property type="entry name" value="Beta-lactam-related"/>
</dbReference>
<evidence type="ECO:0000313" key="3">
    <source>
        <dbReference type="Proteomes" id="UP000611723"/>
    </source>
</evidence>
<dbReference type="InterPro" id="IPR050789">
    <property type="entry name" value="Diverse_Enzym_Activities"/>
</dbReference>
<dbReference type="PANTHER" id="PTHR43283">
    <property type="entry name" value="BETA-LACTAMASE-RELATED"/>
    <property type="match status" value="1"/>
</dbReference>
<name>A0A934WYQ1_9BACT</name>
<dbReference type="AlphaFoldDB" id="A0A934WYQ1"/>
<comment type="caution">
    <text evidence="2">The sequence shown here is derived from an EMBL/GenBank/DDBJ whole genome shotgun (WGS) entry which is preliminary data.</text>
</comment>
<dbReference type="InterPro" id="IPR012338">
    <property type="entry name" value="Beta-lactam/transpept-like"/>
</dbReference>
<dbReference type="Proteomes" id="UP000611723">
    <property type="component" value="Unassembled WGS sequence"/>
</dbReference>
<dbReference type="RefSeq" id="WP_201431314.1">
    <property type="nucleotide sequence ID" value="NZ_JAEQBW010000004.1"/>
</dbReference>
<dbReference type="PANTHER" id="PTHR43283:SF18">
    <property type="match status" value="1"/>
</dbReference>
<dbReference type="Gene3D" id="3.40.710.10">
    <property type="entry name" value="DD-peptidase/beta-lactamase superfamily"/>
    <property type="match status" value="1"/>
</dbReference>
<proteinExistence type="predicted"/>
<sequence>MYQIKFSIIALLFCLHTAILSGQNGHPKIKGLNGSHVTASALDERVLQIMDSLEMPGLSIAVINDSKTVYHRAFGVANMDTKEPVTEQTIFEGASLSKPVFAYFAMKMVQKGLLDLDKPMYEYIPHPGVDSSSQDYYKLITPRIILSHSSGFPNWSHGEMIKLEQKPGTNFSYSGEAYQYLAAVIGQLNGVGFKDDLNQIFLDEVATPLGLQNTSFTWNDYIEEHKAMGHQEGKTTDKAHQGKAFGAGYSIHSNAQDYAKFLIALIKQEGLEEKYFKEMFTEHTHFKDDNPIKVEVGQTGWGLGMAQKPDEKGMMHMHTGNNHDFQSYCMILPDEEYGIVFFTNSDKMEGFLESFNILGKQF</sequence>
<evidence type="ECO:0000259" key="1">
    <source>
        <dbReference type="Pfam" id="PF00144"/>
    </source>
</evidence>